<dbReference type="RefSeq" id="WP_377287247.1">
    <property type="nucleotide sequence ID" value="NZ_JBHSBM010000016.1"/>
</dbReference>
<keyword evidence="2" id="KW-1185">Reference proteome</keyword>
<evidence type="ECO:0000313" key="1">
    <source>
        <dbReference type="EMBL" id="MFC4058923.1"/>
    </source>
</evidence>
<gene>
    <name evidence="1" type="ORF">ACFOWE_11490</name>
</gene>
<dbReference type="GO" id="GO:0016787">
    <property type="term" value="F:hydrolase activity"/>
    <property type="evidence" value="ECO:0007669"/>
    <property type="project" value="UniProtKB-KW"/>
</dbReference>
<name>A0ABV8I442_9ACTN</name>
<dbReference type="Proteomes" id="UP001595850">
    <property type="component" value="Unassembled WGS sequence"/>
</dbReference>
<organism evidence="1 2">
    <name type="scientific">Planomonospora corallina</name>
    <dbReference type="NCBI Taxonomy" id="1806052"/>
    <lineage>
        <taxon>Bacteria</taxon>
        <taxon>Bacillati</taxon>
        <taxon>Actinomycetota</taxon>
        <taxon>Actinomycetes</taxon>
        <taxon>Streptosporangiales</taxon>
        <taxon>Streptosporangiaceae</taxon>
        <taxon>Planomonospora</taxon>
    </lineage>
</organism>
<dbReference type="SUPFAM" id="SSF53474">
    <property type="entry name" value="alpha/beta-Hydrolases"/>
    <property type="match status" value="1"/>
</dbReference>
<dbReference type="InterPro" id="IPR029058">
    <property type="entry name" value="AB_hydrolase_fold"/>
</dbReference>
<evidence type="ECO:0000313" key="2">
    <source>
        <dbReference type="Proteomes" id="UP001595850"/>
    </source>
</evidence>
<sequence>MTLVLVHGGLWEDGMDAERFWTEPGVTDALRERGLAVYTPDRLPRPPGWQAEVAHLERLLPGGSFTLLAGSNGCSAAVRLALVHPGRVAKLILAWPATCGDADVDRRTCTALTAQGASEATIEALLAGQTLRGVTDAELAGLRLPVAVAPSIPNPFHQRRTAEALLALIPGVVELAPPTPEPPRPEFPAHLEAFVSAVLAFA</sequence>
<dbReference type="Gene3D" id="3.40.50.1820">
    <property type="entry name" value="alpha/beta hydrolase"/>
    <property type="match status" value="1"/>
</dbReference>
<keyword evidence="1" id="KW-0378">Hydrolase</keyword>
<accession>A0ABV8I442</accession>
<protein>
    <submittedName>
        <fullName evidence="1">Alpha/beta fold hydrolase</fullName>
    </submittedName>
</protein>
<comment type="caution">
    <text evidence="1">The sequence shown here is derived from an EMBL/GenBank/DDBJ whole genome shotgun (WGS) entry which is preliminary data.</text>
</comment>
<dbReference type="EMBL" id="JBHSBM010000016">
    <property type="protein sequence ID" value="MFC4058923.1"/>
    <property type="molecule type" value="Genomic_DNA"/>
</dbReference>
<reference evidence="2" key="1">
    <citation type="journal article" date="2019" name="Int. J. Syst. Evol. Microbiol.">
        <title>The Global Catalogue of Microorganisms (GCM) 10K type strain sequencing project: providing services to taxonomists for standard genome sequencing and annotation.</title>
        <authorList>
            <consortium name="The Broad Institute Genomics Platform"/>
            <consortium name="The Broad Institute Genome Sequencing Center for Infectious Disease"/>
            <person name="Wu L."/>
            <person name="Ma J."/>
        </authorList>
    </citation>
    <scope>NUCLEOTIDE SEQUENCE [LARGE SCALE GENOMIC DNA]</scope>
    <source>
        <strain evidence="2">TBRC 4489</strain>
    </source>
</reference>
<proteinExistence type="predicted"/>